<dbReference type="RefSeq" id="XP_018185366.1">
    <property type="nucleotide sequence ID" value="XM_018335426.1"/>
</dbReference>
<organism evidence="2 3">
    <name type="scientific">Xylona heveae (strain CBS 132557 / TC161)</name>
    <dbReference type="NCBI Taxonomy" id="1328760"/>
    <lineage>
        <taxon>Eukaryota</taxon>
        <taxon>Fungi</taxon>
        <taxon>Dikarya</taxon>
        <taxon>Ascomycota</taxon>
        <taxon>Pezizomycotina</taxon>
        <taxon>Xylonomycetes</taxon>
        <taxon>Xylonales</taxon>
        <taxon>Xylonaceae</taxon>
        <taxon>Xylona</taxon>
    </lineage>
</organism>
<dbReference type="GeneID" id="28900563"/>
<proteinExistence type="predicted"/>
<evidence type="ECO:0008006" key="4">
    <source>
        <dbReference type="Google" id="ProtNLM"/>
    </source>
</evidence>
<evidence type="ECO:0000256" key="1">
    <source>
        <dbReference type="SAM" id="MobiDB-lite"/>
    </source>
</evidence>
<sequence length="160" mass="18857">MAQLNDLHMMLSDIDFGSDQSEVLQCEEHSRFANSRSTPATSDATTTTLPSISLTEDEKRLLSLRDVERKSWKEIALYFQSKWGKKIRTAALQMRYSRLQRRLRAVNDTEISSLQHAHDHWTTHKWKLISEMMHELGCDRRWTPEYCAFRWRSLKDARNG</sequence>
<dbReference type="AlphaFoldDB" id="A0A165A179"/>
<dbReference type="Proteomes" id="UP000076632">
    <property type="component" value="Unassembled WGS sequence"/>
</dbReference>
<gene>
    <name evidence="2" type="ORF">L228DRAFT_270591</name>
</gene>
<feature type="region of interest" description="Disordered" evidence="1">
    <location>
        <begin position="27"/>
        <end position="47"/>
    </location>
</feature>
<reference evidence="2 3" key="1">
    <citation type="journal article" date="2016" name="Fungal Biol.">
        <title>The genome of Xylona heveae provides a window into fungal endophytism.</title>
        <authorList>
            <person name="Gazis R."/>
            <person name="Kuo A."/>
            <person name="Riley R."/>
            <person name="LaButti K."/>
            <person name="Lipzen A."/>
            <person name="Lin J."/>
            <person name="Amirebrahimi M."/>
            <person name="Hesse C.N."/>
            <person name="Spatafora J.W."/>
            <person name="Henrissat B."/>
            <person name="Hainaut M."/>
            <person name="Grigoriev I.V."/>
            <person name="Hibbett D.S."/>
        </authorList>
    </citation>
    <scope>NUCLEOTIDE SEQUENCE [LARGE SCALE GENOMIC DNA]</scope>
    <source>
        <strain evidence="2 3">TC161</strain>
    </source>
</reference>
<dbReference type="OMA" id="HANTTQM"/>
<dbReference type="OrthoDB" id="5421421at2759"/>
<accession>A0A165A179</accession>
<dbReference type="EMBL" id="KV407464">
    <property type="protein sequence ID" value="KZF19811.1"/>
    <property type="molecule type" value="Genomic_DNA"/>
</dbReference>
<protein>
    <recommendedName>
        <fullName evidence="4">Myb-like domain-containing protein</fullName>
    </recommendedName>
</protein>
<evidence type="ECO:0000313" key="2">
    <source>
        <dbReference type="EMBL" id="KZF19811.1"/>
    </source>
</evidence>
<dbReference type="InParanoid" id="A0A165A179"/>
<keyword evidence="3" id="KW-1185">Reference proteome</keyword>
<evidence type="ECO:0000313" key="3">
    <source>
        <dbReference type="Proteomes" id="UP000076632"/>
    </source>
</evidence>
<name>A0A165A179_XYLHT</name>
<feature type="compositionally biased region" description="Low complexity" evidence="1">
    <location>
        <begin position="35"/>
        <end position="47"/>
    </location>
</feature>